<evidence type="ECO:0000256" key="2">
    <source>
        <dbReference type="ARBA" id="ARBA00022729"/>
    </source>
</evidence>
<keyword evidence="1" id="KW-0245">EGF-like domain</keyword>
<dbReference type="PANTHER" id="PTHR24039">
    <property type="entry name" value="FIBRILLIN-RELATED"/>
    <property type="match status" value="1"/>
</dbReference>
<evidence type="ECO:0000256" key="1">
    <source>
        <dbReference type="ARBA" id="ARBA00022536"/>
    </source>
</evidence>
<feature type="compositionally biased region" description="Low complexity" evidence="4">
    <location>
        <begin position="990"/>
        <end position="1006"/>
    </location>
</feature>
<proteinExistence type="predicted"/>
<keyword evidence="3" id="KW-0677">Repeat</keyword>
<feature type="region of interest" description="Disordered" evidence="4">
    <location>
        <begin position="1155"/>
        <end position="1186"/>
    </location>
</feature>
<feature type="compositionally biased region" description="Low complexity" evidence="4">
    <location>
        <begin position="1020"/>
        <end position="1047"/>
    </location>
</feature>
<name>A0A4P9WMM4_9FUNG</name>
<feature type="compositionally biased region" description="Polar residues" evidence="4">
    <location>
        <begin position="217"/>
        <end position="229"/>
    </location>
</feature>
<keyword evidence="7" id="KW-1185">Reference proteome</keyword>
<evidence type="ECO:0000256" key="5">
    <source>
        <dbReference type="SAM" id="SignalP"/>
    </source>
</evidence>
<feature type="region of interest" description="Disordered" evidence="4">
    <location>
        <begin position="1402"/>
        <end position="1423"/>
    </location>
</feature>
<feature type="region of interest" description="Disordered" evidence="4">
    <location>
        <begin position="1287"/>
        <end position="1313"/>
    </location>
</feature>
<feature type="region of interest" description="Disordered" evidence="4">
    <location>
        <begin position="180"/>
        <end position="240"/>
    </location>
</feature>
<protein>
    <recommendedName>
        <fullName evidence="8">EGF-like domain-containing protein</fullName>
    </recommendedName>
</protein>
<accession>A0A4P9WMM4</accession>
<feature type="region of interest" description="Disordered" evidence="4">
    <location>
        <begin position="590"/>
        <end position="609"/>
    </location>
</feature>
<dbReference type="InterPro" id="IPR009030">
    <property type="entry name" value="Growth_fac_rcpt_cys_sf"/>
</dbReference>
<feature type="compositionally biased region" description="Low complexity" evidence="4">
    <location>
        <begin position="1155"/>
        <end position="1179"/>
    </location>
</feature>
<gene>
    <name evidence="6" type="ORF">BDK51DRAFT_43219</name>
</gene>
<reference evidence="7" key="1">
    <citation type="journal article" date="2018" name="Nat. Microbiol.">
        <title>Leveraging single-cell genomics to expand the fungal tree of life.</title>
        <authorList>
            <person name="Ahrendt S.R."/>
            <person name="Quandt C.A."/>
            <person name="Ciobanu D."/>
            <person name="Clum A."/>
            <person name="Salamov A."/>
            <person name="Andreopoulos B."/>
            <person name="Cheng J.F."/>
            <person name="Woyke T."/>
            <person name="Pelin A."/>
            <person name="Henrissat B."/>
            <person name="Reynolds N.K."/>
            <person name="Benny G.L."/>
            <person name="Smith M.E."/>
            <person name="James T.Y."/>
            <person name="Grigoriev I.V."/>
        </authorList>
    </citation>
    <scope>NUCLEOTIDE SEQUENCE [LARGE SCALE GENOMIC DNA]</scope>
</reference>
<feature type="signal peptide" evidence="5">
    <location>
        <begin position="1"/>
        <end position="22"/>
    </location>
</feature>
<evidence type="ECO:0000256" key="4">
    <source>
        <dbReference type="SAM" id="MobiDB-lite"/>
    </source>
</evidence>
<feature type="region of interest" description="Disordered" evidence="4">
    <location>
        <begin position="924"/>
        <end position="1006"/>
    </location>
</feature>
<dbReference type="SUPFAM" id="SSF57184">
    <property type="entry name" value="Growth factor receptor domain"/>
    <property type="match status" value="1"/>
</dbReference>
<dbReference type="PANTHER" id="PTHR24039:SF53">
    <property type="entry name" value="EGF-LIKE DOMAIN-CONTAINING PROTEIN"/>
    <property type="match status" value="1"/>
</dbReference>
<feature type="compositionally biased region" description="Low complexity" evidence="4">
    <location>
        <begin position="924"/>
        <end position="957"/>
    </location>
</feature>
<evidence type="ECO:0000313" key="6">
    <source>
        <dbReference type="EMBL" id="RKO92430.1"/>
    </source>
</evidence>
<keyword evidence="2 5" id="KW-0732">Signal</keyword>
<feature type="compositionally biased region" description="Low complexity" evidence="4">
    <location>
        <begin position="180"/>
        <end position="209"/>
    </location>
</feature>
<dbReference type="Proteomes" id="UP000269721">
    <property type="component" value="Unassembled WGS sequence"/>
</dbReference>
<evidence type="ECO:0000313" key="7">
    <source>
        <dbReference type="Proteomes" id="UP000269721"/>
    </source>
</evidence>
<sequence length="1423" mass="147680">MVCQTALIATVSLLLIVTHAAAHPTDIAPRDPATSISIADGDAAAAALNPTAGMEAYSVRRLKAPQWTNVPASLLSSAPMLSSTSTDTDTKTVTNTRATITTTSNAAPAPALAEPIASSSAPLSTMSFFSIPATQSKSPTSAVAYIRTIEEASTGLTVETIPRPAVAPATLAPLATLAPTENISTTTPTSTSEIPTSTPSTVPIGPTTSVGQISEPLATSSTETNSLVPSPTIPPPLPPRRLALAKRWESEPSPLKCEDPMTRGDDDDECPDNAYWDKTLGKCKCDAGFKWSESAFACQPIGHFDRRALPVSCPDHGIWNATNGRCVCEAGYHWNGRACVEATWETAPAASPTTIGVHRPTAAGLFPARIHRRWSKSKCPINANWDEHVKECVCDTGFKWSAMSCNAIVTAYQAGVATPAAAVAPGILKHSSEIQPVSPTSKTKCPDNAIWNEFDGECICDSGFKWSGKSCAAVTTLYGQTGVTTPTAAVAPGLLRHATATKPASATTTVAHNHAKITPASLDKRWSKTKCPDNSSWDNYGSACVCDTGFKWSGKSCNVVSTADSQAGGASPAAAVAPGLLKHASATAAATSTVSPPAPHKTVPQAGPARLGRRWTKVECPKNAYWDHYEDECVCDTGFEWTGKCCERAITYYGSPTPVPIGAPSPAPAAAVAGGQPLRTTGAIFRSTSPPPRPAHLVETTATTIATTPAPVGAPAAAVSGSQPPLTTDAAPRSTFPLPRPAHLIETAAATVSNIVLASFGPPAAAITSFHQLPGSGATPGSTIPPPGPARLVKRRTGCPPNGYYNIDTRACACDTGYIWTGRICKLVDVTAVTATVLAEYSSSTALFFSHRPLHTVGPISPVRLFKIHRRQTFDPVRTATALEPYTTTTAPTTTTTTPSSTIANTATTTTTSTTTTATITPTSITTTTTTTPTTHHNRTATATPHHNHTITTTPHISRIKPATPQRTRNTSGTPHINRTKTATPHNNRTTTMTPHHNGTTTATTKTTTTTTVITITTSTTTTTNNPTTTATPTTTTTTATPNSPDSTTEDITPVSTVPQTLTLTLIVATETIEAASVITVATTNITTIMTATTTTTTIPTTTETPTTTTTVTSTSDNSITEELTLVSTASQNLDVATETTTTTVIPITISTTTTTDSPTTTATPTTTTTTVTPTSLDSTTEDITPMSTAPQTLTLTLIVATKTTEAASVRAVATTNITTIITATTTTTTIPTTIETPTTTTTVTSTSDNSITEESTLVSTVSQTLDIAAEMTTTTVIEITTSTTTTTDNSTTTAIPTTTTTTVTPTSPDSTTGDITLMSTTAVTTETTEAASEIAVATTNITSITTATTTTTTIPTTTETSNTNTSADSITEEITPVSTASQTLDVETETTEAASATMVASKRSLGGHAPAQLEVENPDLTR</sequence>
<feature type="chain" id="PRO_5020297820" description="EGF-like domain-containing protein" evidence="5">
    <location>
        <begin position="23"/>
        <end position="1423"/>
    </location>
</feature>
<organism evidence="6 7">
    <name type="scientific">Blyttiomyces helicus</name>
    <dbReference type="NCBI Taxonomy" id="388810"/>
    <lineage>
        <taxon>Eukaryota</taxon>
        <taxon>Fungi</taxon>
        <taxon>Fungi incertae sedis</taxon>
        <taxon>Chytridiomycota</taxon>
        <taxon>Chytridiomycota incertae sedis</taxon>
        <taxon>Chytridiomycetes</taxon>
        <taxon>Chytridiomycetes incertae sedis</taxon>
        <taxon>Blyttiomyces</taxon>
    </lineage>
</organism>
<evidence type="ECO:0008006" key="8">
    <source>
        <dbReference type="Google" id="ProtNLM"/>
    </source>
</evidence>
<evidence type="ECO:0000256" key="3">
    <source>
        <dbReference type="ARBA" id="ARBA00022737"/>
    </source>
</evidence>
<dbReference type="EMBL" id="KZ994639">
    <property type="protein sequence ID" value="RKO92430.1"/>
    <property type="molecule type" value="Genomic_DNA"/>
</dbReference>
<feature type="region of interest" description="Disordered" evidence="4">
    <location>
        <begin position="1020"/>
        <end position="1053"/>
    </location>
</feature>
<feature type="compositionally biased region" description="Polar residues" evidence="4">
    <location>
        <begin position="965"/>
        <end position="989"/>
    </location>
</feature>